<dbReference type="NCBIfam" id="TIGR03156">
    <property type="entry name" value="GTP_HflX"/>
    <property type="match status" value="1"/>
</dbReference>
<comment type="subunit">
    <text evidence="6">Monomer. Associates with the 50S ribosomal subunit.</text>
</comment>
<dbReference type="CDD" id="cd01878">
    <property type="entry name" value="HflX"/>
    <property type="match status" value="1"/>
</dbReference>
<evidence type="ECO:0000256" key="6">
    <source>
        <dbReference type="HAMAP-Rule" id="MF_00900"/>
    </source>
</evidence>
<dbReference type="PROSITE" id="PS51705">
    <property type="entry name" value="G_HFLX"/>
    <property type="match status" value="1"/>
</dbReference>
<dbReference type="GO" id="GO:0005737">
    <property type="term" value="C:cytoplasm"/>
    <property type="evidence" value="ECO:0007669"/>
    <property type="project" value="UniProtKB-SubCell"/>
</dbReference>
<evidence type="ECO:0000313" key="11">
    <source>
        <dbReference type="Proteomes" id="UP000215215"/>
    </source>
</evidence>
<dbReference type="InterPro" id="IPR030394">
    <property type="entry name" value="G_HFLX_dom"/>
</dbReference>
<sequence length="361" mass="40397">MYPTEETREKALLVGVHFPYEEKWEKVDSLEELQNLSKTAGVVVVEKLLQNLQRPNPRSFIGKGKADELGAISSSLGVNTIIFDEELSPSQVANLQSITGEKVIDRTELILDIFAQHAHTKGAQIEVELTQLLYRLPRLTGKGVVLSRLGGGIGTRGPGETKLETDRRRIRARIRTLKKSLKDIEKAKMVQSRRREGMRRIAIVGYTNAGKTSVMNAITKAGLKTDDQLFSTLDATTRVFTSGDRKKYLITDTVGFIRRLPHGIVSSFHSTLEEAVIADLRLHVVDVSHPYVEFQISAGNEILEALGVEKKPSIYVFNKIDLAQDEVGYLRRRFPNSVFTSAVNGMGIDELREMIEGFYKN</sequence>
<feature type="binding site" evidence="7">
    <location>
        <begin position="230"/>
        <end position="234"/>
    </location>
    <ligand>
        <name>GTP</name>
        <dbReference type="ChEBI" id="CHEBI:37565"/>
    </ligand>
</feature>
<evidence type="ECO:0000256" key="5">
    <source>
        <dbReference type="ARBA" id="ARBA00023134"/>
    </source>
</evidence>
<dbReference type="GO" id="GO:0046872">
    <property type="term" value="F:metal ion binding"/>
    <property type="evidence" value="ECO:0007669"/>
    <property type="project" value="UniProtKB-KW"/>
</dbReference>
<keyword evidence="1 6" id="KW-0963">Cytoplasm</keyword>
<dbReference type="HAMAP" id="MF_00900">
    <property type="entry name" value="GTPase_HflX"/>
    <property type="match status" value="1"/>
</dbReference>
<accession>A0A235BW10</accession>
<evidence type="ECO:0000256" key="2">
    <source>
        <dbReference type="ARBA" id="ARBA00022723"/>
    </source>
</evidence>
<dbReference type="InterPro" id="IPR027417">
    <property type="entry name" value="P-loop_NTPase"/>
</dbReference>
<proteinExistence type="inferred from homology"/>
<dbReference type="PANTHER" id="PTHR10229">
    <property type="entry name" value="GTP-BINDING PROTEIN HFLX"/>
    <property type="match status" value="1"/>
</dbReference>
<dbReference type="Gene3D" id="3.40.50.11060">
    <property type="entry name" value="GTPase HflX, N-terminal domain"/>
    <property type="match status" value="1"/>
</dbReference>
<evidence type="ECO:0000256" key="1">
    <source>
        <dbReference type="ARBA" id="ARBA00022490"/>
    </source>
</evidence>
<dbReference type="InterPro" id="IPR006073">
    <property type="entry name" value="GTP-bd"/>
</dbReference>
<dbReference type="Pfam" id="PF16360">
    <property type="entry name" value="GTP-bdg_M"/>
    <property type="match status" value="1"/>
</dbReference>
<feature type="binding site" evidence="7">
    <location>
        <begin position="318"/>
        <end position="321"/>
    </location>
    <ligand>
        <name>GTP</name>
        <dbReference type="ChEBI" id="CHEBI:37565"/>
    </ligand>
</feature>
<keyword evidence="2 8" id="KW-0479">Metal-binding</keyword>
<comment type="cofactor">
    <cofactor evidence="8">
        <name>Mg(2+)</name>
        <dbReference type="ChEBI" id="CHEBI:18420"/>
    </cofactor>
</comment>
<dbReference type="PANTHER" id="PTHR10229:SF0">
    <property type="entry name" value="GTP-BINDING PROTEIN 6-RELATED"/>
    <property type="match status" value="1"/>
</dbReference>
<name>A0A235BW10_UNCW3</name>
<reference evidence="10 11" key="1">
    <citation type="submission" date="2017-07" db="EMBL/GenBank/DDBJ databases">
        <title>Recovery of genomes from metagenomes via a dereplication, aggregation, and scoring strategy.</title>
        <authorList>
            <person name="Sieber C.M."/>
            <person name="Probst A.J."/>
            <person name="Sharrar A."/>
            <person name="Thomas B.C."/>
            <person name="Hess M."/>
            <person name="Tringe S.G."/>
            <person name="Banfield J.F."/>
        </authorList>
    </citation>
    <scope>NUCLEOTIDE SEQUENCE [LARGE SCALE GENOMIC DNA]</scope>
    <source>
        <strain evidence="10">JGI_Cruoil_03_44_89</strain>
    </source>
</reference>
<keyword evidence="5 6" id="KW-0342">GTP-binding</keyword>
<dbReference type="Gene3D" id="6.10.250.2860">
    <property type="match status" value="1"/>
</dbReference>
<dbReference type="Proteomes" id="UP000215215">
    <property type="component" value="Unassembled WGS sequence"/>
</dbReference>
<feature type="binding site" evidence="8">
    <location>
        <position position="232"/>
    </location>
    <ligand>
        <name>Mg(2+)</name>
        <dbReference type="ChEBI" id="CHEBI:18420"/>
    </ligand>
</feature>
<protein>
    <recommendedName>
        <fullName evidence="6">GTPase HflX</fullName>
    </recommendedName>
    <alternativeName>
        <fullName evidence="6">GTP-binding protein HflX</fullName>
    </alternativeName>
</protein>
<dbReference type="InterPro" id="IPR042108">
    <property type="entry name" value="GTPase_HflX_N_sf"/>
</dbReference>
<comment type="function">
    <text evidence="6">GTPase that associates with the 50S ribosomal subunit and may have a role during protein synthesis or ribosome biogenesis.</text>
</comment>
<comment type="similarity">
    <text evidence="6">Belongs to the TRAFAC class OBG-HflX-like GTPase superfamily. HflX GTPase family.</text>
</comment>
<dbReference type="Gene3D" id="3.40.50.300">
    <property type="entry name" value="P-loop containing nucleotide triphosphate hydrolases"/>
    <property type="match status" value="1"/>
</dbReference>
<evidence type="ECO:0000256" key="4">
    <source>
        <dbReference type="ARBA" id="ARBA00022842"/>
    </source>
</evidence>
<dbReference type="InterPro" id="IPR025121">
    <property type="entry name" value="GTPase_HflX_N"/>
</dbReference>
<organism evidence="10 11">
    <name type="scientific">candidate division WOR-3 bacterium JGI_Cruoil_03_44_89</name>
    <dbReference type="NCBI Taxonomy" id="1973748"/>
    <lineage>
        <taxon>Bacteria</taxon>
        <taxon>Bacteria division WOR-3</taxon>
    </lineage>
</organism>
<feature type="domain" description="Hflx-type G" evidence="9">
    <location>
        <begin position="199"/>
        <end position="361"/>
    </location>
</feature>
<dbReference type="Pfam" id="PF13167">
    <property type="entry name" value="GTP-bdg_N"/>
    <property type="match status" value="1"/>
</dbReference>
<dbReference type="Pfam" id="PF01926">
    <property type="entry name" value="MMR_HSR1"/>
    <property type="match status" value="1"/>
</dbReference>
<dbReference type="PIRSF" id="PIRSF006809">
    <property type="entry name" value="GTP-binding_hflX_prd"/>
    <property type="match status" value="1"/>
</dbReference>
<keyword evidence="3 6" id="KW-0547">Nucleotide-binding</keyword>
<dbReference type="FunFam" id="3.40.50.11060:FF:000001">
    <property type="entry name" value="GTPase HflX"/>
    <property type="match status" value="1"/>
</dbReference>
<evidence type="ECO:0000256" key="7">
    <source>
        <dbReference type="PIRSR" id="PIRSR006809-1"/>
    </source>
</evidence>
<dbReference type="GO" id="GO:0005525">
    <property type="term" value="F:GTP binding"/>
    <property type="evidence" value="ECO:0007669"/>
    <property type="project" value="UniProtKB-UniRule"/>
</dbReference>
<dbReference type="InterPro" id="IPR032305">
    <property type="entry name" value="GTP-bd_M"/>
</dbReference>
<dbReference type="AlphaFoldDB" id="A0A235BW10"/>
<dbReference type="GO" id="GO:0003924">
    <property type="term" value="F:GTPase activity"/>
    <property type="evidence" value="ECO:0007669"/>
    <property type="project" value="UniProtKB-UniRule"/>
</dbReference>
<dbReference type="SUPFAM" id="SSF52540">
    <property type="entry name" value="P-loop containing nucleoside triphosphate hydrolases"/>
    <property type="match status" value="1"/>
</dbReference>
<keyword evidence="4 8" id="KW-0460">Magnesium</keyword>
<comment type="caution">
    <text evidence="10">The sequence shown here is derived from an EMBL/GenBank/DDBJ whole genome shotgun (WGS) entry which is preliminary data.</text>
</comment>
<dbReference type="GO" id="GO:0043022">
    <property type="term" value="F:ribosome binding"/>
    <property type="evidence" value="ECO:0007669"/>
    <property type="project" value="TreeGrafter"/>
</dbReference>
<dbReference type="InterPro" id="IPR016496">
    <property type="entry name" value="GTPase_HflX"/>
</dbReference>
<comment type="subcellular location">
    <subcellularLocation>
        <location evidence="6">Cytoplasm</location>
    </subcellularLocation>
    <text evidence="6">May associate with membranes.</text>
</comment>
<dbReference type="EMBL" id="NOZQ01000073">
    <property type="protein sequence ID" value="OYD16289.1"/>
    <property type="molecule type" value="Genomic_DNA"/>
</dbReference>
<feature type="binding site" evidence="8">
    <location>
        <position position="212"/>
    </location>
    <ligand>
        <name>Mg(2+)</name>
        <dbReference type="ChEBI" id="CHEBI:18420"/>
    </ligand>
</feature>
<evidence type="ECO:0000313" key="10">
    <source>
        <dbReference type="EMBL" id="OYD16289.1"/>
    </source>
</evidence>
<gene>
    <name evidence="6 10" type="primary">hflX</name>
    <name evidence="10" type="ORF">CH333_03750</name>
</gene>
<feature type="binding site" evidence="7">
    <location>
        <begin position="205"/>
        <end position="212"/>
    </location>
    <ligand>
        <name>GTP</name>
        <dbReference type="ChEBI" id="CHEBI:37565"/>
    </ligand>
</feature>
<evidence type="ECO:0000256" key="3">
    <source>
        <dbReference type="ARBA" id="ARBA00022741"/>
    </source>
</evidence>
<evidence type="ECO:0000256" key="8">
    <source>
        <dbReference type="PIRSR" id="PIRSR006809-2"/>
    </source>
</evidence>
<evidence type="ECO:0000259" key="9">
    <source>
        <dbReference type="PROSITE" id="PS51705"/>
    </source>
</evidence>
<feature type="binding site" evidence="7">
    <location>
        <begin position="252"/>
        <end position="255"/>
    </location>
    <ligand>
        <name>GTP</name>
        <dbReference type="ChEBI" id="CHEBI:37565"/>
    </ligand>
</feature>